<dbReference type="InterPro" id="IPR006689">
    <property type="entry name" value="Small_GTPase_ARF/SAR"/>
</dbReference>
<evidence type="ECO:0000256" key="9">
    <source>
        <dbReference type="ARBA" id="ARBA00023288"/>
    </source>
</evidence>
<evidence type="ECO:0000256" key="11">
    <source>
        <dbReference type="PIRSR" id="PIRSR606689-1"/>
    </source>
</evidence>
<dbReference type="Pfam" id="PF00025">
    <property type="entry name" value="Arf"/>
    <property type="match status" value="1"/>
</dbReference>
<feature type="binding site" evidence="12">
    <location>
        <position position="112"/>
    </location>
    <ligand>
        <name>Mg(2+)</name>
        <dbReference type="ChEBI" id="CHEBI:18420"/>
    </ligand>
</feature>
<dbReference type="InterPro" id="IPR005225">
    <property type="entry name" value="Small_GTP-bd"/>
</dbReference>
<keyword evidence="5 11" id="KW-0547">Nucleotide-binding</keyword>
<evidence type="ECO:0000256" key="6">
    <source>
        <dbReference type="ARBA" id="ARBA00022927"/>
    </source>
</evidence>
<dbReference type="GO" id="GO:0046872">
    <property type="term" value="F:metal ion binding"/>
    <property type="evidence" value="ECO:0007669"/>
    <property type="project" value="UniProtKB-KW"/>
</dbReference>
<evidence type="ECO:0000256" key="2">
    <source>
        <dbReference type="ARBA" id="ARBA00010290"/>
    </source>
</evidence>
<dbReference type="AlphaFoldDB" id="A0A7R8H8G9"/>
<feature type="binding site" evidence="11">
    <location>
        <begin position="190"/>
        <end position="193"/>
    </location>
    <ligand>
        <name>GTP</name>
        <dbReference type="ChEBI" id="CHEBI:37565"/>
    </ligand>
</feature>
<organism evidence="14 15">
    <name type="scientific">Lepeophtheirus salmonis</name>
    <name type="common">Salmon louse</name>
    <name type="synonym">Caligus salmonis</name>
    <dbReference type="NCBI Taxonomy" id="72036"/>
    <lineage>
        <taxon>Eukaryota</taxon>
        <taxon>Metazoa</taxon>
        <taxon>Ecdysozoa</taxon>
        <taxon>Arthropoda</taxon>
        <taxon>Crustacea</taxon>
        <taxon>Multicrustacea</taxon>
        <taxon>Hexanauplia</taxon>
        <taxon>Copepoda</taxon>
        <taxon>Siphonostomatoida</taxon>
        <taxon>Caligidae</taxon>
        <taxon>Lepeophtheirus</taxon>
    </lineage>
</organism>
<keyword evidence="3" id="KW-0813">Transport</keyword>
<evidence type="ECO:0000256" key="13">
    <source>
        <dbReference type="RuleBase" id="RU003925"/>
    </source>
</evidence>
<evidence type="ECO:0000313" key="14">
    <source>
        <dbReference type="EMBL" id="CAF2941771.1"/>
    </source>
</evidence>
<name>A0A7R8H8G9_LEPSM</name>
<sequence length="244" mass="27365">MLPSSHVPFIFKAFKLGSHPVEGCHRACKGKLKPIISASDPAGNYVLKGGLRRAIPLILSFNQRMGLLSLIRKFKSNPDKELRILLLGLDNAGKTTLLKTLAEEDITTITPTQGFNIKSVQTDGFKLNVWDIGGQRKIRPYWRNYFENTDILIYVIDSADKKRFEETGQELQELLFEEKLTNVPVMIYANKQDVISASPASEIAEGLGLHHIKDRPWQIQSCSALNGEGVKDGMEWVCANVRNK</sequence>
<keyword evidence="6" id="KW-0653">Protein transport</keyword>
<dbReference type="EMBL" id="HG994584">
    <property type="protein sequence ID" value="CAF2941771.1"/>
    <property type="molecule type" value="Genomic_DNA"/>
</dbReference>
<feature type="binding site" evidence="12">
    <location>
        <position position="95"/>
    </location>
    <ligand>
        <name>Mg(2+)</name>
        <dbReference type="ChEBI" id="CHEBI:18420"/>
    </ligand>
</feature>
<evidence type="ECO:0000256" key="10">
    <source>
        <dbReference type="ARBA" id="ARBA00040616"/>
    </source>
</evidence>
<dbReference type="GO" id="GO:0051649">
    <property type="term" value="P:establishment of localization in cell"/>
    <property type="evidence" value="ECO:0007669"/>
    <property type="project" value="UniProtKB-ARBA"/>
</dbReference>
<keyword evidence="4" id="KW-0519">Myristate</keyword>
<keyword evidence="9" id="KW-0449">Lipoprotein</keyword>
<evidence type="ECO:0000256" key="4">
    <source>
        <dbReference type="ARBA" id="ARBA00022707"/>
    </source>
</evidence>
<evidence type="ECO:0000256" key="5">
    <source>
        <dbReference type="ARBA" id="ARBA00022741"/>
    </source>
</evidence>
<reference evidence="14" key="1">
    <citation type="submission" date="2021-02" db="EMBL/GenBank/DDBJ databases">
        <authorList>
            <person name="Bekaert M."/>
        </authorList>
    </citation>
    <scope>NUCLEOTIDE SEQUENCE</scope>
    <source>
        <strain evidence="14">IoA-00</strain>
    </source>
</reference>
<dbReference type="GO" id="GO:0003924">
    <property type="term" value="F:GTPase activity"/>
    <property type="evidence" value="ECO:0007669"/>
    <property type="project" value="InterPro"/>
</dbReference>
<evidence type="ECO:0000256" key="1">
    <source>
        <dbReference type="ARBA" id="ARBA00004555"/>
    </source>
</evidence>
<dbReference type="SUPFAM" id="SSF52540">
    <property type="entry name" value="P-loop containing nucleoside triphosphate hydrolases"/>
    <property type="match status" value="1"/>
</dbReference>
<keyword evidence="15" id="KW-1185">Reference proteome</keyword>
<dbReference type="GO" id="GO:0015031">
    <property type="term" value="P:protein transport"/>
    <property type="evidence" value="ECO:0007669"/>
    <property type="project" value="UniProtKB-KW"/>
</dbReference>
<evidence type="ECO:0000256" key="3">
    <source>
        <dbReference type="ARBA" id="ARBA00022448"/>
    </source>
</evidence>
<comment type="similarity">
    <text evidence="2 13">Belongs to the small GTPase superfamily. Arf family.</text>
</comment>
<proteinExistence type="inferred from homology"/>
<dbReference type="SMART" id="SM00178">
    <property type="entry name" value="SAR"/>
    <property type="match status" value="1"/>
</dbReference>
<feature type="binding site" evidence="11">
    <location>
        <begin position="88"/>
        <end position="95"/>
    </location>
    <ligand>
        <name>GTP</name>
        <dbReference type="ChEBI" id="CHEBI:37565"/>
    </ligand>
</feature>
<keyword evidence="12" id="KW-0479">Metal-binding</keyword>
<accession>A0A7R8H8G9</accession>
<keyword evidence="12" id="KW-0460">Magnesium</keyword>
<dbReference type="GO" id="GO:0005794">
    <property type="term" value="C:Golgi apparatus"/>
    <property type="evidence" value="ECO:0007669"/>
    <property type="project" value="UniProtKB-SubCell"/>
</dbReference>
<dbReference type="SMART" id="SM00175">
    <property type="entry name" value="RAB"/>
    <property type="match status" value="1"/>
</dbReference>
<comment type="subcellular location">
    <subcellularLocation>
        <location evidence="1">Golgi apparatus</location>
    </subcellularLocation>
</comment>
<dbReference type="GO" id="GO:0016192">
    <property type="term" value="P:vesicle-mediated transport"/>
    <property type="evidence" value="ECO:0007669"/>
    <property type="project" value="UniProtKB-ARBA"/>
</dbReference>
<dbReference type="Gene3D" id="3.40.50.300">
    <property type="entry name" value="P-loop containing nucleotide triphosphate hydrolases"/>
    <property type="match status" value="1"/>
</dbReference>
<evidence type="ECO:0000256" key="12">
    <source>
        <dbReference type="PIRSR" id="PIRSR606689-2"/>
    </source>
</evidence>
<dbReference type="OrthoDB" id="6356978at2759"/>
<evidence type="ECO:0000256" key="8">
    <source>
        <dbReference type="ARBA" id="ARBA00023134"/>
    </source>
</evidence>
<evidence type="ECO:0000313" key="15">
    <source>
        <dbReference type="Proteomes" id="UP000675881"/>
    </source>
</evidence>
<dbReference type="CDD" id="cd04155">
    <property type="entry name" value="Arl3"/>
    <property type="match status" value="1"/>
</dbReference>
<dbReference type="GO" id="GO:0005525">
    <property type="term" value="F:GTP binding"/>
    <property type="evidence" value="ECO:0007669"/>
    <property type="project" value="UniProtKB-KW"/>
</dbReference>
<dbReference type="PANTHER" id="PTHR45697">
    <property type="entry name" value="ADP-RIBOSYLATION FACTOR-LIKE PROTEIN 2-RELATED"/>
    <property type="match status" value="1"/>
</dbReference>
<protein>
    <recommendedName>
        <fullName evidence="10">ADP-ribosylation factor-like protein 3</fullName>
    </recommendedName>
</protein>
<dbReference type="Proteomes" id="UP000675881">
    <property type="component" value="Chromosome 5"/>
</dbReference>
<dbReference type="FunFam" id="3.40.50.300:FF:000281">
    <property type="entry name" value="ADP-ribosylation factor-like protein 3"/>
    <property type="match status" value="1"/>
</dbReference>
<keyword evidence="8 11" id="KW-0342">GTP-binding</keyword>
<feature type="binding site" evidence="11">
    <location>
        <position position="134"/>
    </location>
    <ligand>
        <name>GTP</name>
        <dbReference type="ChEBI" id="CHEBI:37565"/>
    </ligand>
</feature>
<keyword evidence="7" id="KW-0333">Golgi apparatus</keyword>
<dbReference type="InterPro" id="IPR044612">
    <property type="entry name" value="ARL2/3"/>
</dbReference>
<gene>
    <name evidence="14" type="ORF">LSAA_9794</name>
</gene>
<dbReference type="PROSITE" id="PS51417">
    <property type="entry name" value="ARF"/>
    <property type="match status" value="1"/>
</dbReference>
<dbReference type="NCBIfam" id="TIGR00231">
    <property type="entry name" value="small_GTP"/>
    <property type="match status" value="1"/>
</dbReference>
<evidence type="ECO:0000256" key="7">
    <source>
        <dbReference type="ARBA" id="ARBA00023034"/>
    </source>
</evidence>
<dbReference type="PRINTS" id="PR00328">
    <property type="entry name" value="SAR1GTPBP"/>
</dbReference>
<dbReference type="PROSITE" id="PS51419">
    <property type="entry name" value="RAB"/>
    <property type="match status" value="1"/>
</dbReference>
<dbReference type="InterPro" id="IPR027417">
    <property type="entry name" value="P-loop_NTPase"/>
</dbReference>
<dbReference type="SMART" id="SM00177">
    <property type="entry name" value="ARF"/>
    <property type="match status" value="1"/>
</dbReference>